<dbReference type="EMBL" id="CP074371">
    <property type="protein sequence ID" value="QVI23521.1"/>
    <property type="molecule type" value="Genomic_DNA"/>
</dbReference>
<gene>
    <name evidence="1" type="ORF">KHQ06_11955</name>
</gene>
<sequence length="92" mass="10313">MSDGIGGVPDEMVPRALVTIGSPNYYGVGINKAHRPDCKKLADDIQNYVTSSEWKADFLGAFPDLATRDRWKDFQPKPENVNSWSCRDKLPN</sequence>
<evidence type="ECO:0000313" key="2">
    <source>
        <dbReference type="Proteomes" id="UP000683310"/>
    </source>
</evidence>
<dbReference type="Proteomes" id="UP000683310">
    <property type="component" value="Chromosome"/>
</dbReference>
<accession>A0ABX8CW12</accession>
<organism evidence="1 2">
    <name type="scientific">Nocardia tengchongensis</name>
    <dbReference type="NCBI Taxonomy" id="2055889"/>
    <lineage>
        <taxon>Bacteria</taxon>
        <taxon>Bacillati</taxon>
        <taxon>Actinomycetota</taxon>
        <taxon>Actinomycetes</taxon>
        <taxon>Mycobacteriales</taxon>
        <taxon>Nocardiaceae</taxon>
        <taxon>Nocardia</taxon>
    </lineage>
</organism>
<proteinExistence type="predicted"/>
<reference evidence="1 2" key="1">
    <citation type="submission" date="2021-04" db="EMBL/GenBank/DDBJ databases">
        <title>Nocardia tengchongensis.</title>
        <authorList>
            <person name="Zhuang k."/>
            <person name="Ran Y."/>
            <person name="Li W."/>
        </authorList>
    </citation>
    <scope>NUCLEOTIDE SEQUENCE [LARGE SCALE GENOMIC DNA]</scope>
    <source>
        <strain evidence="1 2">CFH S0057</strain>
    </source>
</reference>
<name>A0ABX8CW12_9NOCA</name>
<evidence type="ECO:0000313" key="1">
    <source>
        <dbReference type="EMBL" id="QVI23521.1"/>
    </source>
</evidence>
<keyword evidence="2" id="KW-1185">Reference proteome</keyword>
<protein>
    <submittedName>
        <fullName evidence="1">Uncharacterized protein</fullName>
    </submittedName>
</protein>